<proteinExistence type="predicted"/>
<gene>
    <name evidence="2" type="ORF">METZ01_LOCUS455014</name>
</gene>
<dbReference type="SMART" id="SM00450">
    <property type="entry name" value="RHOD"/>
    <property type="match status" value="1"/>
</dbReference>
<dbReference type="SUPFAM" id="SSF52821">
    <property type="entry name" value="Rhodanese/Cell cycle control phosphatase"/>
    <property type="match status" value="1"/>
</dbReference>
<organism evidence="2">
    <name type="scientific">marine metagenome</name>
    <dbReference type="NCBI Taxonomy" id="408172"/>
    <lineage>
        <taxon>unclassified sequences</taxon>
        <taxon>metagenomes</taxon>
        <taxon>ecological metagenomes</taxon>
    </lineage>
</organism>
<dbReference type="EMBL" id="UINC01188779">
    <property type="protein sequence ID" value="SVE02160.1"/>
    <property type="molecule type" value="Genomic_DNA"/>
</dbReference>
<dbReference type="GO" id="GO:0004792">
    <property type="term" value="F:thiosulfate-cyanide sulfurtransferase activity"/>
    <property type="evidence" value="ECO:0007669"/>
    <property type="project" value="TreeGrafter"/>
</dbReference>
<dbReference type="PROSITE" id="PS50206">
    <property type="entry name" value="RHODANESE_3"/>
    <property type="match status" value="1"/>
</dbReference>
<dbReference type="PANTHER" id="PTHR44086:SF13">
    <property type="entry name" value="THIOSULFATE SULFURTRANSFERASE PSPE"/>
    <property type="match status" value="1"/>
</dbReference>
<evidence type="ECO:0000313" key="2">
    <source>
        <dbReference type="EMBL" id="SVE02160.1"/>
    </source>
</evidence>
<dbReference type="InterPro" id="IPR001763">
    <property type="entry name" value="Rhodanese-like_dom"/>
</dbReference>
<protein>
    <recommendedName>
        <fullName evidence="1">Rhodanese domain-containing protein</fullName>
    </recommendedName>
</protein>
<sequence>GAEDTLFVDVRETQEVQNTGGIPGHVHVPRGFLEFIADPDSPMHKIALSSGKRLVLYCASGGRSALAAKTLQDMGVNNVCHISGGYTAWVESGGPSDAG</sequence>
<name>A0A383A3L0_9ZZZZ</name>
<dbReference type="CDD" id="cd01447">
    <property type="entry name" value="Polysulfide_ST"/>
    <property type="match status" value="1"/>
</dbReference>
<dbReference type="Gene3D" id="3.40.250.10">
    <property type="entry name" value="Rhodanese-like domain"/>
    <property type="match status" value="1"/>
</dbReference>
<feature type="domain" description="Rhodanese" evidence="1">
    <location>
        <begin position="1"/>
        <end position="98"/>
    </location>
</feature>
<dbReference type="Pfam" id="PF00581">
    <property type="entry name" value="Rhodanese"/>
    <property type="match status" value="1"/>
</dbReference>
<dbReference type="AlphaFoldDB" id="A0A383A3L0"/>
<dbReference type="InterPro" id="IPR036873">
    <property type="entry name" value="Rhodanese-like_dom_sf"/>
</dbReference>
<accession>A0A383A3L0</accession>
<feature type="non-terminal residue" evidence="2">
    <location>
        <position position="1"/>
    </location>
</feature>
<reference evidence="2" key="1">
    <citation type="submission" date="2018-05" db="EMBL/GenBank/DDBJ databases">
        <authorList>
            <person name="Lanie J.A."/>
            <person name="Ng W.-L."/>
            <person name="Kazmierczak K.M."/>
            <person name="Andrzejewski T.M."/>
            <person name="Davidsen T.M."/>
            <person name="Wayne K.J."/>
            <person name="Tettelin H."/>
            <person name="Glass J.I."/>
            <person name="Rusch D."/>
            <person name="Podicherti R."/>
            <person name="Tsui H.-C.T."/>
            <person name="Winkler M.E."/>
        </authorList>
    </citation>
    <scope>NUCLEOTIDE SEQUENCE</scope>
</reference>
<evidence type="ECO:0000259" key="1">
    <source>
        <dbReference type="PROSITE" id="PS50206"/>
    </source>
</evidence>
<dbReference type="PANTHER" id="PTHR44086">
    <property type="entry name" value="THIOSULFATE SULFURTRANSFERASE RDL2, MITOCHONDRIAL-RELATED"/>
    <property type="match status" value="1"/>
</dbReference>